<evidence type="ECO:0000256" key="9">
    <source>
        <dbReference type="ARBA" id="ARBA00023002"/>
    </source>
</evidence>
<dbReference type="PANTHER" id="PTHR46300">
    <property type="entry name" value="P450, PUTATIVE (EUROFUNG)-RELATED-RELATED"/>
    <property type="match status" value="1"/>
</dbReference>
<evidence type="ECO:0000256" key="15">
    <source>
        <dbReference type="SAM" id="Phobius"/>
    </source>
</evidence>
<dbReference type="PANTHER" id="PTHR46300:SF2">
    <property type="entry name" value="CYTOCHROME P450 MONOOXYGENASE ALNH-RELATED"/>
    <property type="match status" value="1"/>
</dbReference>
<dbReference type="AlphaFoldDB" id="A0A2A9NID5"/>
<evidence type="ECO:0000256" key="14">
    <source>
        <dbReference type="PIRSR" id="PIRSR602401-1"/>
    </source>
</evidence>
<evidence type="ECO:0000256" key="5">
    <source>
        <dbReference type="ARBA" id="ARBA00022617"/>
    </source>
</evidence>
<dbReference type="InterPro" id="IPR001128">
    <property type="entry name" value="Cyt_P450"/>
</dbReference>
<keyword evidence="13" id="KW-0325">Glycoprotein</keyword>
<evidence type="ECO:0000256" key="12">
    <source>
        <dbReference type="ARBA" id="ARBA00023136"/>
    </source>
</evidence>
<evidence type="ECO:0000256" key="1">
    <source>
        <dbReference type="ARBA" id="ARBA00001971"/>
    </source>
</evidence>
<gene>
    <name evidence="16" type="ORF">AMATHDRAFT_50287</name>
</gene>
<keyword evidence="9" id="KW-0560">Oxidoreductase</keyword>
<dbReference type="OrthoDB" id="1470350at2759"/>
<dbReference type="PRINTS" id="PR00463">
    <property type="entry name" value="EP450I"/>
</dbReference>
<dbReference type="EMBL" id="KZ302110">
    <property type="protein sequence ID" value="PFH47460.1"/>
    <property type="molecule type" value="Genomic_DNA"/>
</dbReference>
<protein>
    <recommendedName>
        <fullName evidence="18">Cytochrome P450</fullName>
    </recommendedName>
</protein>
<keyword evidence="6 15" id="KW-0812">Transmembrane</keyword>
<keyword evidence="8 15" id="KW-1133">Transmembrane helix</keyword>
<dbReference type="Pfam" id="PF00067">
    <property type="entry name" value="p450"/>
    <property type="match status" value="2"/>
</dbReference>
<dbReference type="InterPro" id="IPR050364">
    <property type="entry name" value="Cytochrome_P450_fung"/>
</dbReference>
<evidence type="ECO:0000256" key="13">
    <source>
        <dbReference type="ARBA" id="ARBA00023180"/>
    </source>
</evidence>
<evidence type="ECO:0000256" key="8">
    <source>
        <dbReference type="ARBA" id="ARBA00022989"/>
    </source>
</evidence>
<evidence type="ECO:0008006" key="18">
    <source>
        <dbReference type="Google" id="ProtNLM"/>
    </source>
</evidence>
<keyword evidence="5 14" id="KW-0349">Heme</keyword>
<evidence type="ECO:0000256" key="6">
    <source>
        <dbReference type="ARBA" id="ARBA00022692"/>
    </source>
</evidence>
<evidence type="ECO:0000256" key="4">
    <source>
        <dbReference type="ARBA" id="ARBA00010617"/>
    </source>
</evidence>
<evidence type="ECO:0000256" key="11">
    <source>
        <dbReference type="ARBA" id="ARBA00023033"/>
    </source>
</evidence>
<keyword evidence="10 14" id="KW-0408">Iron</keyword>
<keyword evidence="12 15" id="KW-0472">Membrane</keyword>
<comment type="subcellular location">
    <subcellularLocation>
        <location evidence="2">Membrane</location>
        <topology evidence="2">Single-pass membrane protein</topology>
    </subcellularLocation>
</comment>
<evidence type="ECO:0000256" key="3">
    <source>
        <dbReference type="ARBA" id="ARBA00005179"/>
    </source>
</evidence>
<keyword evidence="7 14" id="KW-0479">Metal-binding</keyword>
<evidence type="ECO:0000256" key="10">
    <source>
        <dbReference type="ARBA" id="ARBA00023004"/>
    </source>
</evidence>
<comment type="similarity">
    <text evidence="4">Belongs to the cytochrome P450 family.</text>
</comment>
<dbReference type="InterPro" id="IPR036396">
    <property type="entry name" value="Cyt_P450_sf"/>
</dbReference>
<dbReference type="Proteomes" id="UP000242287">
    <property type="component" value="Unassembled WGS sequence"/>
</dbReference>
<dbReference type="SUPFAM" id="SSF48264">
    <property type="entry name" value="Cytochrome P450"/>
    <property type="match status" value="1"/>
</dbReference>
<evidence type="ECO:0000313" key="16">
    <source>
        <dbReference type="EMBL" id="PFH47460.1"/>
    </source>
</evidence>
<dbReference type="GO" id="GO:0016705">
    <property type="term" value="F:oxidoreductase activity, acting on paired donors, with incorporation or reduction of molecular oxygen"/>
    <property type="evidence" value="ECO:0007669"/>
    <property type="project" value="InterPro"/>
</dbReference>
<dbReference type="GO" id="GO:0004497">
    <property type="term" value="F:monooxygenase activity"/>
    <property type="evidence" value="ECO:0007669"/>
    <property type="project" value="UniProtKB-KW"/>
</dbReference>
<dbReference type="Gene3D" id="1.10.630.10">
    <property type="entry name" value="Cytochrome P450"/>
    <property type="match status" value="1"/>
</dbReference>
<feature type="transmembrane region" description="Helical" evidence="15">
    <location>
        <begin position="12"/>
        <end position="33"/>
    </location>
</feature>
<keyword evidence="11" id="KW-0503">Monooxygenase</keyword>
<dbReference type="GO" id="GO:0005506">
    <property type="term" value="F:iron ion binding"/>
    <property type="evidence" value="ECO:0007669"/>
    <property type="project" value="InterPro"/>
</dbReference>
<dbReference type="PRINTS" id="PR00385">
    <property type="entry name" value="P450"/>
</dbReference>
<comment type="cofactor">
    <cofactor evidence="1 14">
        <name>heme</name>
        <dbReference type="ChEBI" id="CHEBI:30413"/>
    </cofactor>
</comment>
<proteinExistence type="inferred from homology"/>
<comment type="pathway">
    <text evidence="3">Secondary metabolite biosynthesis.</text>
</comment>
<reference evidence="16 17" key="1">
    <citation type="submission" date="2014-02" db="EMBL/GenBank/DDBJ databases">
        <title>Transposable element dynamics among asymbiotic and ectomycorrhizal Amanita fungi.</title>
        <authorList>
            <consortium name="DOE Joint Genome Institute"/>
            <person name="Hess J."/>
            <person name="Skrede I."/>
            <person name="Wolfe B."/>
            <person name="LaButti K."/>
            <person name="Ohm R.A."/>
            <person name="Grigoriev I.V."/>
            <person name="Pringle A."/>
        </authorList>
    </citation>
    <scope>NUCLEOTIDE SEQUENCE [LARGE SCALE GENOMIC DNA]</scope>
    <source>
        <strain evidence="16 17">SKay4041</strain>
    </source>
</reference>
<dbReference type="GO" id="GO:0020037">
    <property type="term" value="F:heme binding"/>
    <property type="evidence" value="ECO:0007669"/>
    <property type="project" value="InterPro"/>
</dbReference>
<evidence type="ECO:0000256" key="7">
    <source>
        <dbReference type="ARBA" id="ARBA00022723"/>
    </source>
</evidence>
<dbReference type="InterPro" id="IPR002401">
    <property type="entry name" value="Cyt_P450_E_grp-I"/>
</dbReference>
<keyword evidence="17" id="KW-1185">Reference proteome</keyword>
<evidence type="ECO:0000313" key="17">
    <source>
        <dbReference type="Proteomes" id="UP000242287"/>
    </source>
</evidence>
<name>A0A2A9NID5_9AGAR</name>
<sequence length="486" mass="55741">MFASLSMIAHSVRNTLLITSVAIYTLGIAYWYWSVRRLRDRKGNPIPNGPVGLPIVGCFPFLTHYPEHVVDKWAKEYGPLYSLWLGNQLFIVVSDPIIAKDLFILNGSPFLPEKKCSSSPRLYSALEESRIHHTVICEATVLVQELYRYGKAGEFPINPQPHIGRNSLNNMLMLAFWIRTEGTENPLVKMALRLSREFMNCTGPTSNLTDFLPLLQRIPNPSTARAKRLRQAMIETYGGLVKDVEARMQKGDDIPDCVAKYCLLNQEKEQLSDFDVLTLCAAFMIGGVETATIIPAYPEIQAKAHEELDRVVGHDRLPTVEDEKDLPYIHAIIKEVERCYNPFWLGTPHMNTQELTYRGQYIPRNTVMVLNCYTLHHDPVRYPDPFAFKPERYINDSYSSYESANLGNPMERDHWTFGIGRRICTGMLFAEREIWLGISHMLWAFRMEQTPGEPINLKDYDGFSGRSPVTFHVRMIPRHEKVVEVQ</sequence>
<evidence type="ECO:0000256" key="2">
    <source>
        <dbReference type="ARBA" id="ARBA00004167"/>
    </source>
</evidence>
<accession>A0A2A9NID5</accession>
<dbReference type="STRING" id="703135.A0A2A9NID5"/>
<feature type="binding site" description="axial binding residue" evidence="14">
    <location>
        <position position="424"/>
    </location>
    <ligand>
        <name>heme</name>
        <dbReference type="ChEBI" id="CHEBI:30413"/>
    </ligand>
    <ligandPart>
        <name>Fe</name>
        <dbReference type="ChEBI" id="CHEBI:18248"/>
    </ligandPart>
</feature>
<organism evidence="16 17">
    <name type="scientific">Amanita thiersii Skay4041</name>
    <dbReference type="NCBI Taxonomy" id="703135"/>
    <lineage>
        <taxon>Eukaryota</taxon>
        <taxon>Fungi</taxon>
        <taxon>Dikarya</taxon>
        <taxon>Basidiomycota</taxon>
        <taxon>Agaricomycotina</taxon>
        <taxon>Agaricomycetes</taxon>
        <taxon>Agaricomycetidae</taxon>
        <taxon>Agaricales</taxon>
        <taxon>Pluteineae</taxon>
        <taxon>Amanitaceae</taxon>
        <taxon>Amanita</taxon>
    </lineage>
</organism>